<accession>A0A1S1NFV0</accession>
<reference evidence="4" key="3">
    <citation type="submission" date="2018-01" db="EMBL/GenBank/DDBJ databases">
        <authorList>
            <person name="Gaut B.S."/>
            <person name="Morton B.R."/>
            <person name="Clegg M.T."/>
            <person name="Duvall M.R."/>
        </authorList>
    </citation>
    <scope>NUCLEOTIDE SEQUENCE</scope>
    <source>
        <strain evidence="4">ATCC BAA-2683</strain>
    </source>
</reference>
<evidence type="ECO:0000313" key="4">
    <source>
        <dbReference type="EMBL" id="PQM46402.1"/>
    </source>
</evidence>
<protein>
    <submittedName>
        <fullName evidence="3">Uncharacterized protein</fullName>
    </submittedName>
</protein>
<dbReference type="RefSeq" id="WP_071024758.1">
    <property type="nucleotide sequence ID" value="NZ_MLQM01000036.1"/>
</dbReference>
<comment type="caution">
    <text evidence="3">The sequence shown here is derived from an EMBL/GenBank/DDBJ whole genome shotgun (WGS) entry which is preliminary data.</text>
</comment>
<dbReference type="PROSITE" id="PS51257">
    <property type="entry name" value="PROKAR_LIPOPROTEIN"/>
    <property type="match status" value="1"/>
</dbReference>
<keyword evidence="2" id="KW-0732">Signal</keyword>
<dbReference type="EMBL" id="MLQM01000036">
    <property type="protein sequence ID" value="OHV04559.1"/>
    <property type="molecule type" value="Genomic_DNA"/>
</dbReference>
<proteinExistence type="predicted"/>
<dbReference type="AlphaFoldDB" id="A0A1S1NFV0"/>
<organism evidence="3 5">
    <name type="scientific">Mycobacterium talmoniae</name>
    <dbReference type="NCBI Taxonomy" id="1858794"/>
    <lineage>
        <taxon>Bacteria</taxon>
        <taxon>Bacillati</taxon>
        <taxon>Actinomycetota</taxon>
        <taxon>Actinomycetes</taxon>
        <taxon>Mycobacteriales</taxon>
        <taxon>Mycobacteriaceae</taxon>
        <taxon>Mycobacterium</taxon>
    </lineage>
</organism>
<evidence type="ECO:0000313" key="6">
    <source>
        <dbReference type="Proteomes" id="UP000238296"/>
    </source>
</evidence>
<dbReference type="Proteomes" id="UP000179734">
    <property type="component" value="Unassembled WGS sequence"/>
</dbReference>
<reference evidence="3 5" key="1">
    <citation type="submission" date="2016-10" db="EMBL/GenBank/DDBJ databases">
        <title>Genome sequence of Mycobacterium talmonii.</title>
        <authorList>
            <person name="Greninger A.L."/>
            <person name="Elliott B."/>
            <person name="Vasireddy S."/>
            <person name="Vasireddy R."/>
        </authorList>
    </citation>
    <scope>NUCLEOTIDE SEQUENCE [LARGE SCALE GENOMIC DNA]</scope>
    <source>
        <strain evidence="3">MO-5499</strain>
        <strain evidence="5">NE-TNMC-100812</strain>
    </source>
</reference>
<dbReference type="Proteomes" id="UP000238296">
    <property type="component" value="Unassembled WGS sequence"/>
</dbReference>
<evidence type="ECO:0000256" key="2">
    <source>
        <dbReference type="SAM" id="SignalP"/>
    </source>
</evidence>
<evidence type="ECO:0000313" key="3">
    <source>
        <dbReference type="EMBL" id="OHV04559.1"/>
    </source>
</evidence>
<reference evidence="4 6" key="2">
    <citation type="journal article" date="2017" name="Int. J. Syst. Evol. Microbiol.">
        <title>Mycobacterium talmoniae sp. nov., a slowly growing mycobacterium isolated from human respiratory samples.</title>
        <authorList>
            <person name="Davidson R.M."/>
            <person name="DeGroote M.A."/>
            <person name="Marola J.L."/>
            <person name="Buss S."/>
            <person name="Jones V."/>
            <person name="McNeil M.R."/>
            <person name="Freifeld A.G."/>
            <person name="Elaine Epperson L."/>
            <person name="Hasan N.A."/>
            <person name="Jackson M."/>
            <person name="Iwen P.C."/>
            <person name="Salfinger M."/>
            <person name="Strong M."/>
        </authorList>
    </citation>
    <scope>NUCLEOTIDE SEQUENCE [LARGE SCALE GENOMIC DNA]</scope>
    <source>
        <strain evidence="4 6">ATCC BAA-2683</strain>
    </source>
</reference>
<sequence length="91" mass="8734">MRAGALAAVIALVITGCSHPHAPSASTLGAAPPPSPVTLAPPHGGTGPGTEGLPAGCSCLATADSGVACYVATRDHPTGFVVSADLAWTFG</sequence>
<dbReference type="EMBL" id="PPEA01000500">
    <property type="protein sequence ID" value="PQM46402.1"/>
    <property type="molecule type" value="Genomic_DNA"/>
</dbReference>
<feature type="signal peptide" evidence="2">
    <location>
        <begin position="1"/>
        <end position="22"/>
    </location>
</feature>
<feature type="chain" id="PRO_5038219813" evidence="2">
    <location>
        <begin position="23"/>
        <end position="91"/>
    </location>
</feature>
<gene>
    <name evidence="3" type="ORF">BKN37_09340</name>
    <name evidence="4" type="ORF">C1Y40_03434</name>
</gene>
<name>A0A1S1NFV0_9MYCO</name>
<feature type="region of interest" description="Disordered" evidence="1">
    <location>
        <begin position="22"/>
        <end position="49"/>
    </location>
</feature>
<evidence type="ECO:0000313" key="5">
    <source>
        <dbReference type="Proteomes" id="UP000179734"/>
    </source>
</evidence>
<keyword evidence="5" id="KW-1185">Reference proteome</keyword>
<evidence type="ECO:0000256" key="1">
    <source>
        <dbReference type="SAM" id="MobiDB-lite"/>
    </source>
</evidence>